<evidence type="ECO:0000313" key="2">
    <source>
        <dbReference type="EMBL" id="KAJ1139931.1"/>
    </source>
</evidence>
<evidence type="ECO:0000256" key="1">
    <source>
        <dbReference type="SAM" id="MobiDB-lite"/>
    </source>
</evidence>
<evidence type="ECO:0000313" key="3">
    <source>
        <dbReference type="Proteomes" id="UP001066276"/>
    </source>
</evidence>
<accession>A0AAV7QKY2</accession>
<proteinExistence type="predicted"/>
<feature type="compositionally biased region" description="Polar residues" evidence="1">
    <location>
        <begin position="161"/>
        <end position="185"/>
    </location>
</feature>
<protein>
    <submittedName>
        <fullName evidence="2">Uncharacterized protein</fullName>
    </submittedName>
</protein>
<feature type="region of interest" description="Disordered" evidence="1">
    <location>
        <begin position="151"/>
        <end position="225"/>
    </location>
</feature>
<name>A0AAV7QKY2_PLEWA</name>
<dbReference type="Proteomes" id="UP001066276">
    <property type="component" value="Chromosome 6"/>
</dbReference>
<sequence>MRTELTNFKCPRGLPAVVAEVGDGGGEPVPLVPLSYNRALLKADDNGPLDTSNFAGSLSLASLHLSAPSSSVQGQSILSEGRSRQLPQGPVPLGNAMFTQDSEIAQCDQAAAIHPLAGADLRAPVCTLGATRNSRQDCLALGVAGENFYSLSDKSRDSDKASTSSLTDSETYTSSTAPLTPTSMLRRTAIKCHERQGEVANSDKSMEPNEKRKKKKNARGVRAMS</sequence>
<gene>
    <name evidence="2" type="ORF">NDU88_006293</name>
</gene>
<organism evidence="2 3">
    <name type="scientific">Pleurodeles waltl</name>
    <name type="common">Iberian ribbed newt</name>
    <dbReference type="NCBI Taxonomy" id="8319"/>
    <lineage>
        <taxon>Eukaryota</taxon>
        <taxon>Metazoa</taxon>
        <taxon>Chordata</taxon>
        <taxon>Craniata</taxon>
        <taxon>Vertebrata</taxon>
        <taxon>Euteleostomi</taxon>
        <taxon>Amphibia</taxon>
        <taxon>Batrachia</taxon>
        <taxon>Caudata</taxon>
        <taxon>Salamandroidea</taxon>
        <taxon>Salamandridae</taxon>
        <taxon>Pleurodelinae</taxon>
        <taxon>Pleurodeles</taxon>
    </lineage>
</organism>
<dbReference type="EMBL" id="JANPWB010000010">
    <property type="protein sequence ID" value="KAJ1139931.1"/>
    <property type="molecule type" value="Genomic_DNA"/>
</dbReference>
<comment type="caution">
    <text evidence="2">The sequence shown here is derived from an EMBL/GenBank/DDBJ whole genome shotgun (WGS) entry which is preliminary data.</text>
</comment>
<reference evidence="2" key="1">
    <citation type="journal article" date="2022" name="bioRxiv">
        <title>Sequencing and chromosome-scale assembly of the giantPleurodeles waltlgenome.</title>
        <authorList>
            <person name="Brown T."/>
            <person name="Elewa A."/>
            <person name="Iarovenko S."/>
            <person name="Subramanian E."/>
            <person name="Araus A.J."/>
            <person name="Petzold A."/>
            <person name="Susuki M."/>
            <person name="Suzuki K.-i.T."/>
            <person name="Hayashi T."/>
            <person name="Toyoda A."/>
            <person name="Oliveira C."/>
            <person name="Osipova E."/>
            <person name="Leigh N.D."/>
            <person name="Simon A."/>
            <person name="Yun M.H."/>
        </authorList>
    </citation>
    <scope>NUCLEOTIDE SEQUENCE</scope>
    <source>
        <strain evidence="2">20211129_DDA</strain>
        <tissue evidence="2">Liver</tissue>
    </source>
</reference>
<keyword evidence="3" id="KW-1185">Reference proteome</keyword>
<dbReference type="AlphaFoldDB" id="A0AAV7QKY2"/>